<gene>
    <name evidence="1" type="ORF">AVEN_199614_1</name>
</gene>
<keyword evidence="2" id="KW-1185">Reference proteome</keyword>
<protein>
    <submittedName>
        <fullName evidence="1">Uncharacterized protein</fullName>
    </submittedName>
</protein>
<dbReference type="EMBL" id="BGPR01150646">
    <property type="protein sequence ID" value="GBL54944.1"/>
    <property type="molecule type" value="Genomic_DNA"/>
</dbReference>
<dbReference type="Proteomes" id="UP000499080">
    <property type="component" value="Unassembled WGS sequence"/>
</dbReference>
<dbReference type="AlphaFoldDB" id="A0A4Y1ZKB0"/>
<evidence type="ECO:0000313" key="2">
    <source>
        <dbReference type="Proteomes" id="UP000499080"/>
    </source>
</evidence>
<organism evidence="1 2">
    <name type="scientific">Araneus ventricosus</name>
    <name type="common">Orbweaver spider</name>
    <name type="synonym">Epeira ventricosa</name>
    <dbReference type="NCBI Taxonomy" id="182803"/>
    <lineage>
        <taxon>Eukaryota</taxon>
        <taxon>Metazoa</taxon>
        <taxon>Ecdysozoa</taxon>
        <taxon>Arthropoda</taxon>
        <taxon>Chelicerata</taxon>
        <taxon>Arachnida</taxon>
        <taxon>Araneae</taxon>
        <taxon>Araneomorphae</taxon>
        <taxon>Entelegynae</taxon>
        <taxon>Araneoidea</taxon>
        <taxon>Araneidae</taxon>
        <taxon>Araneus</taxon>
    </lineage>
</organism>
<proteinExistence type="predicted"/>
<name>A0A4Y1ZKB0_ARAVE</name>
<accession>A0A4Y1ZKB0</accession>
<reference evidence="1 2" key="1">
    <citation type="journal article" date="2019" name="Sci. Rep.">
        <title>Orb-weaving spider Araneus ventricosus genome elucidates the spidroin gene catalogue.</title>
        <authorList>
            <person name="Kono N."/>
            <person name="Nakamura H."/>
            <person name="Ohtoshi R."/>
            <person name="Moran D.A.P."/>
            <person name="Shinohara A."/>
            <person name="Yoshida Y."/>
            <person name="Fujiwara M."/>
            <person name="Mori M."/>
            <person name="Tomita M."/>
            <person name="Arakawa K."/>
        </authorList>
    </citation>
    <scope>NUCLEOTIDE SEQUENCE [LARGE SCALE GENOMIC DNA]</scope>
</reference>
<sequence length="125" mass="14170">MYVCSFFLLYARPYRLTYRDQIWHSGGERANAVKIIRYYLHTHRFVSVDIKPVDSIHLGEGREELELSHVPTPTKCQSAVGDCRCLSLTSSAAVGTSDTCNPIVPCTHIDLRPISGAVWWFLPFL</sequence>
<evidence type="ECO:0000313" key="1">
    <source>
        <dbReference type="EMBL" id="GBL54944.1"/>
    </source>
</evidence>
<comment type="caution">
    <text evidence="1">The sequence shown here is derived from an EMBL/GenBank/DDBJ whole genome shotgun (WGS) entry which is preliminary data.</text>
</comment>